<name>A0A4W5M0N1_9TELE</name>
<proteinExistence type="inferred from homology"/>
<evidence type="ECO:0000256" key="1">
    <source>
        <dbReference type="ARBA" id="ARBA00006209"/>
    </source>
</evidence>
<reference evidence="5" key="1">
    <citation type="submission" date="2018-06" db="EMBL/GenBank/DDBJ databases">
        <title>Genome assembly of Danube salmon.</title>
        <authorList>
            <person name="Macqueen D.J."/>
            <person name="Gundappa M.K."/>
        </authorList>
    </citation>
    <scope>NUCLEOTIDE SEQUENCE [LARGE SCALE GENOMIC DNA]</scope>
</reference>
<evidence type="ECO:0000256" key="2">
    <source>
        <dbReference type="SAM" id="MobiDB-lite"/>
    </source>
</evidence>
<dbReference type="Pfam" id="PF19274">
    <property type="entry name" value="PI4K_N"/>
    <property type="match status" value="1"/>
</dbReference>
<dbReference type="STRING" id="62062.ENSHHUP00000032231"/>
<feature type="region of interest" description="Disordered" evidence="2">
    <location>
        <begin position="43"/>
        <end position="63"/>
    </location>
</feature>
<sequence length="190" mass="21087">PSGGATDTSRQRGTGRDTAEVFQRLPIHHAQLPAHRVLGIQSTGTLAPPRKPHRSVRTQQATPPAPLQAYTTLKLARRLPPIIEAKTRLQKLFRDFWMYSVIMGFAVEGSGLWPEKWYEGVCEIATKSPILTFTSGESLRLELQYNSALKNDTVTQAELSDLRSTIINLLDPSPEGSALINKLDFAMSTY</sequence>
<keyword evidence="5" id="KW-1185">Reference proteome</keyword>
<dbReference type="InterPro" id="IPR045495">
    <property type="entry name" value="PI4K_N"/>
</dbReference>
<evidence type="ECO:0000313" key="4">
    <source>
        <dbReference type="Ensembl" id="ENSHHUP00000032231.1"/>
    </source>
</evidence>
<dbReference type="GeneTree" id="ENSGT00550000074798"/>
<reference evidence="4" key="2">
    <citation type="submission" date="2025-08" db="UniProtKB">
        <authorList>
            <consortium name="Ensembl"/>
        </authorList>
    </citation>
    <scope>IDENTIFICATION</scope>
</reference>
<comment type="similarity">
    <text evidence="1">Belongs to the PI3/PI4-kinase family. Type III PI4K subfamily.</text>
</comment>
<evidence type="ECO:0000259" key="3">
    <source>
        <dbReference type="Pfam" id="PF19274"/>
    </source>
</evidence>
<protein>
    <recommendedName>
        <fullName evidence="3">PI4-kinase N-terminal domain-containing protein</fullName>
    </recommendedName>
</protein>
<organism evidence="4 5">
    <name type="scientific">Hucho hucho</name>
    <name type="common">huchen</name>
    <dbReference type="NCBI Taxonomy" id="62062"/>
    <lineage>
        <taxon>Eukaryota</taxon>
        <taxon>Metazoa</taxon>
        <taxon>Chordata</taxon>
        <taxon>Craniata</taxon>
        <taxon>Vertebrata</taxon>
        <taxon>Euteleostomi</taxon>
        <taxon>Actinopterygii</taxon>
        <taxon>Neopterygii</taxon>
        <taxon>Teleostei</taxon>
        <taxon>Protacanthopterygii</taxon>
        <taxon>Salmoniformes</taxon>
        <taxon>Salmonidae</taxon>
        <taxon>Salmoninae</taxon>
        <taxon>Hucho</taxon>
    </lineage>
</organism>
<dbReference type="Proteomes" id="UP000314982">
    <property type="component" value="Unassembled WGS sequence"/>
</dbReference>
<feature type="domain" description="PI4-kinase N-terminal" evidence="3">
    <location>
        <begin position="106"/>
        <end position="190"/>
    </location>
</feature>
<reference evidence="4" key="3">
    <citation type="submission" date="2025-09" db="UniProtKB">
        <authorList>
            <consortium name="Ensembl"/>
        </authorList>
    </citation>
    <scope>IDENTIFICATION</scope>
</reference>
<dbReference type="Ensembl" id="ENSHHUT00000033556.1">
    <property type="protein sequence ID" value="ENSHHUP00000032231.1"/>
    <property type="gene ID" value="ENSHHUG00000020468.1"/>
</dbReference>
<dbReference type="AlphaFoldDB" id="A0A4W5M0N1"/>
<accession>A0A4W5M0N1</accession>
<evidence type="ECO:0000313" key="5">
    <source>
        <dbReference type="Proteomes" id="UP000314982"/>
    </source>
</evidence>